<reference evidence="1 2" key="1">
    <citation type="submission" date="2021-01" db="EMBL/GenBank/DDBJ databases">
        <title>Whole genome shotgun sequence of Actinoplanes palleronii NBRC 14916.</title>
        <authorList>
            <person name="Komaki H."/>
            <person name="Tamura T."/>
        </authorList>
    </citation>
    <scope>NUCLEOTIDE SEQUENCE [LARGE SCALE GENOMIC DNA]</scope>
    <source>
        <strain evidence="1 2">NBRC 14916</strain>
    </source>
</reference>
<dbReference type="Proteomes" id="UP000624709">
    <property type="component" value="Unassembled WGS sequence"/>
</dbReference>
<evidence type="ECO:0000313" key="2">
    <source>
        <dbReference type="Proteomes" id="UP000624709"/>
    </source>
</evidence>
<protein>
    <submittedName>
        <fullName evidence="1">Uncharacterized protein</fullName>
    </submittedName>
</protein>
<comment type="caution">
    <text evidence="1">The sequence shown here is derived from an EMBL/GenBank/DDBJ whole genome shotgun (WGS) entry which is preliminary data.</text>
</comment>
<evidence type="ECO:0000313" key="1">
    <source>
        <dbReference type="EMBL" id="GIE68204.1"/>
    </source>
</evidence>
<gene>
    <name evidence="1" type="ORF">Apa02nite_043120</name>
</gene>
<proteinExistence type="predicted"/>
<organism evidence="1 2">
    <name type="scientific">Actinoplanes palleronii</name>
    <dbReference type="NCBI Taxonomy" id="113570"/>
    <lineage>
        <taxon>Bacteria</taxon>
        <taxon>Bacillati</taxon>
        <taxon>Actinomycetota</taxon>
        <taxon>Actinomycetes</taxon>
        <taxon>Micromonosporales</taxon>
        <taxon>Micromonosporaceae</taxon>
        <taxon>Actinoplanes</taxon>
    </lineage>
</organism>
<dbReference type="EMBL" id="BOMS01000057">
    <property type="protein sequence ID" value="GIE68204.1"/>
    <property type="molecule type" value="Genomic_DNA"/>
</dbReference>
<sequence length="61" mass="6495">MTAGVATVAGGFPNEQQREVVSLLAHTRVAGIRLLDGPGPDGSKDTVAAGVPVLTWRWRRR</sequence>
<name>A0ABQ4BC33_9ACTN</name>
<accession>A0ABQ4BC33</accession>
<keyword evidence="2" id="KW-1185">Reference proteome</keyword>